<name>A0A917HBZ3_9BACL</name>
<feature type="active site" evidence="13">
    <location>
        <position position="234"/>
    </location>
</feature>
<dbReference type="NCBIfam" id="TIGR04265">
    <property type="entry name" value="bac_cardiolipin"/>
    <property type="match status" value="1"/>
</dbReference>
<dbReference type="GO" id="GO:0008808">
    <property type="term" value="F:cardiolipin synthase activity"/>
    <property type="evidence" value="ECO:0007669"/>
    <property type="project" value="UniProtKB-UniRule"/>
</dbReference>
<evidence type="ECO:0000256" key="5">
    <source>
        <dbReference type="ARBA" id="ARBA00022692"/>
    </source>
</evidence>
<keyword evidence="2 13" id="KW-1003">Cell membrane</keyword>
<dbReference type="GO" id="GO:0005886">
    <property type="term" value="C:plasma membrane"/>
    <property type="evidence" value="ECO:0007669"/>
    <property type="project" value="UniProtKB-SubCell"/>
</dbReference>
<evidence type="ECO:0000313" key="16">
    <source>
        <dbReference type="EMBL" id="GGG73988.1"/>
    </source>
</evidence>
<dbReference type="InterPro" id="IPR022924">
    <property type="entry name" value="Cardiolipin_synthase"/>
</dbReference>
<evidence type="ECO:0000256" key="12">
    <source>
        <dbReference type="ARBA" id="ARBA00057569"/>
    </source>
</evidence>
<comment type="similarity">
    <text evidence="13">Belongs to the phospholipase D family. Cardiolipin synthase subfamily.</text>
</comment>
<dbReference type="Pfam" id="PF13091">
    <property type="entry name" value="PLDc_2"/>
    <property type="match status" value="2"/>
</dbReference>
<dbReference type="EMBL" id="BMHY01000005">
    <property type="protein sequence ID" value="GGG73988.1"/>
    <property type="molecule type" value="Genomic_DNA"/>
</dbReference>
<dbReference type="PROSITE" id="PS50035">
    <property type="entry name" value="PLD"/>
    <property type="match status" value="2"/>
</dbReference>
<feature type="active site" evidence="13">
    <location>
        <position position="227"/>
    </location>
</feature>
<sequence length="487" mass="55956">MRGIISMNIQDIFSIFTLLNIFLAITVIFLERRNASSTWAWLMILYFIPVIGFILYLILGQKLRKRKLNKLLRDSQRIIEDTVEGQKLQLEQRDFAFHDPGMSAYRDMILMNLVGSYSLYTQNNSVQIYTDGNSKFDALLRDIESAQHHIHLVYYIVRNDEIGNRLLDALIEKVKQGVEVRFLYDHIGSKGLPRKFFAKLTGVGGHAAAFFPSRIPYLNMKLNYRNHRKLVIIDGFTGYIGGFNIGDEYLGRSKYFGEWRDTHLRVKGQAVQQMQAQFLMDWNMASKGMIDLNERYFPRFKPGDGGIGMQVVASGPDSEYQQIKDAYIKMIYSAKESVSLQTPYFVPDESLMTALKIAALSGVEVKVMLPSKQDHFFVYWATHSYVSELLAGGAKCYLYEKGFLHAKTLVIDGQVASVGTANIDIRSFKLNFEMNAFLYDSTTAAELQRIFEEDLLYCEELTIEKYSKRPLMNRFKESISRLLSPIL</sequence>
<dbReference type="InterPro" id="IPR027379">
    <property type="entry name" value="CLS_N"/>
</dbReference>
<dbReference type="FunFam" id="3.30.870.10:FF:000014">
    <property type="entry name" value="Cardiolipin synthase"/>
    <property type="match status" value="1"/>
</dbReference>
<dbReference type="PANTHER" id="PTHR21248:SF22">
    <property type="entry name" value="PHOSPHOLIPASE D"/>
    <property type="match status" value="1"/>
</dbReference>
<feature type="transmembrane region" description="Helical" evidence="13">
    <location>
        <begin position="12"/>
        <end position="30"/>
    </location>
</feature>
<keyword evidence="7 13" id="KW-1133">Transmembrane helix</keyword>
<evidence type="ECO:0000256" key="14">
    <source>
        <dbReference type="NCBIfam" id="TIGR04265"/>
    </source>
</evidence>
<evidence type="ECO:0000259" key="15">
    <source>
        <dbReference type="PROSITE" id="PS50035"/>
    </source>
</evidence>
<dbReference type="HAMAP" id="MF_01916">
    <property type="entry name" value="Cardiolipin_synth_Cls"/>
    <property type="match status" value="1"/>
</dbReference>
<comment type="catalytic activity">
    <reaction evidence="13">
        <text>2 a 1,2-diacyl-sn-glycero-3-phospho-(1'-sn-glycerol) = a cardiolipin + glycerol</text>
        <dbReference type="Rhea" id="RHEA:31451"/>
        <dbReference type="ChEBI" id="CHEBI:17754"/>
        <dbReference type="ChEBI" id="CHEBI:62237"/>
        <dbReference type="ChEBI" id="CHEBI:64716"/>
    </reaction>
</comment>
<evidence type="ECO:0000256" key="6">
    <source>
        <dbReference type="ARBA" id="ARBA00022737"/>
    </source>
</evidence>
<dbReference type="CDD" id="cd09112">
    <property type="entry name" value="PLDc_CLS_2"/>
    <property type="match status" value="1"/>
</dbReference>
<feature type="active site" evidence="13">
    <location>
        <position position="407"/>
    </location>
</feature>
<evidence type="ECO:0000256" key="3">
    <source>
        <dbReference type="ARBA" id="ARBA00022516"/>
    </source>
</evidence>
<keyword evidence="3 13" id="KW-0444">Lipid biosynthesis</keyword>
<evidence type="ECO:0000256" key="13">
    <source>
        <dbReference type="HAMAP-Rule" id="MF_01916"/>
    </source>
</evidence>
<dbReference type="AlphaFoldDB" id="A0A917HBZ3"/>
<dbReference type="Gene3D" id="3.30.870.10">
    <property type="entry name" value="Endonuclease Chain A"/>
    <property type="match status" value="2"/>
</dbReference>
<accession>A0A917HBZ3</accession>
<feature type="domain" description="PLD phosphodiesterase" evidence="15">
    <location>
        <begin position="400"/>
        <end position="427"/>
    </location>
</feature>
<dbReference type="SMART" id="SM00155">
    <property type="entry name" value="PLDc"/>
    <property type="match status" value="2"/>
</dbReference>
<dbReference type="FunFam" id="3.30.870.10:FF:000021">
    <property type="entry name" value="Cardiolipin synthase"/>
    <property type="match status" value="1"/>
</dbReference>
<evidence type="ECO:0000313" key="17">
    <source>
        <dbReference type="Proteomes" id="UP000600247"/>
    </source>
</evidence>
<evidence type="ECO:0000256" key="9">
    <source>
        <dbReference type="ARBA" id="ARBA00023136"/>
    </source>
</evidence>
<keyword evidence="9 13" id="KW-0472">Membrane</keyword>
<dbReference type="CDD" id="cd09110">
    <property type="entry name" value="PLDc_CLS_1"/>
    <property type="match status" value="1"/>
</dbReference>
<evidence type="ECO:0000256" key="2">
    <source>
        <dbReference type="ARBA" id="ARBA00022475"/>
    </source>
</evidence>
<dbReference type="InterPro" id="IPR001736">
    <property type="entry name" value="PLipase_D/transphosphatidylase"/>
</dbReference>
<evidence type="ECO:0000256" key="8">
    <source>
        <dbReference type="ARBA" id="ARBA00023098"/>
    </source>
</evidence>
<keyword evidence="10 13" id="KW-0594">Phospholipid biosynthesis</keyword>
<reference evidence="16 17" key="1">
    <citation type="journal article" date="2014" name="Int. J. Syst. Evol. Microbiol.">
        <title>Complete genome sequence of Corynebacterium casei LMG S-19264T (=DSM 44701T), isolated from a smear-ripened cheese.</title>
        <authorList>
            <consortium name="US DOE Joint Genome Institute (JGI-PGF)"/>
            <person name="Walter F."/>
            <person name="Albersmeier A."/>
            <person name="Kalinowski J."/>
            <person name="Ruckert C."/>
        </authorList>
    </citation>
    <scope>NUCLEOTIDE SEQUENCE [LARGE SCALE GENOMIC DNA]</scope>
    <source>
        <strain evidence="16 17">CGMCC 1.15286</strain>
    </source>
</reference>
<evidence type="ECO:0000256" key="10">
    <source>
        <dbReference type="ARBA" id="ARBA00023209"/>
    </source>
</evidence>
<keyword evidence="5 13" id="KW-0812">Transmembrane</keyword>
<evidence type="ECO:0000256" key="7">
    <source>
        <dbReference type="ARBA" id="ARBA00022989"/>
    </source>
</evidence>
<evidence type="ECO:0000256" key="4">
    <source>
        <dbReference type="ARBA" id="ARBA00022679"/>
    </source>
</evidence>
<evidence type="ECO:0000256" key="1">
    <source>
        <dbReference type="ARBA" id="ARBA00004651"/>
    </source>
</evidence>
<dbReference type="EC" id="2.7.8.-" evidence="13 14"/>
<dbReference type="Pfam" id="PF13396">
    <property type="entry name" value="PLDc_N"/>
    <property type="match status" value="1"/>
</dbReference>
<comment type="subcellular location">
    <subcellularLocation>
        <location evidence="1 13">Cell membrane</location>
        <topology evidence="1 13">Multi-pass membrane protein</topology>
    </subcellularLocation>
</comment>
<keyword evidence="11 13" id="KW-1208">Phospholipid metabolism</keyword>
<organism evidence="16 17">
    <name type="scientific">Paenibacillus radicis</name>
    <name type="common">ex Gao et al. 2016</name>
    <dbReference type="NCBI Taxonomy" id="1737354"/>
    <lineage>
        <taxon>Bacteria</taxon>
        <taxon>Bacillati</taxon>
        <taxon>Bacillota</taxon>
        <taxon>Bacilli</taxon>
        <taxon>Bacillales</taxon>
        <taxon>Paenibacillaceae</taxon>
        <taxon>Paenibacillus</taxon>
    </lineage>
</organism>
<dbReference type="PANTHER" id="PTHR21248">
    <property type="entry name" value="CARDIOLIPIN SYNTHASE"/>
    <property type="match status" value="1"/>
</dbReference>
<dbReference type="InterPro" id="IPR030874">
    <property type="entry name" value="Cardiolipin_synth_Firmi"/>
</dbReference>
<feature type="active site" evidence="13">
    <location>
        <position position="229"/>
    </location>
</feature>
<dbReference type="InterPro" id="IPR025202">
    <property type="entry name" value="PLD-like_dom"/>
</dbReference>
<dbReference type="SUPFAM" id="SSF56024">
    <property type="entry name" value="Phospholipase D/nuclease"/>
    <property type="match status" value="2"/>
</dbReference>
<keyword evidence="6" id="KW-0677">Repeat</keyword>
<keyword evidence="17" id="KW-1185">Reference proteome</keyword>
<gene>
    <name evidence="16" type="primary">clsA</name>
    <name evidence="16" type="ORF">GCM10010918_32570</name>
</gene>
<comment type="caution">
    <text evidence="16">The sequence shown here is derived from an EMBL/GenBank/DDBJ whole genome shotgun (WGS) entry which is preliminary data.</text>
</comment>
<keyword evidence="8 13" id="KW-0443">Lipid metabolism</keyword>
<proteinExistence type="inferred from homology"/>
<evidence type="ECO:0000256" key="11">
    <source>
        <dbReference type="ARBA" id="ARBA00023264"/>
    </source>
</evidence>
<feature type="active site" evidence="13">
    <location>
        <position position="405"/>
    </location>
</feature>
<protein>
    <recommendedName>
        <fullName evidence="13 14">Cardiolipin synthase</fullName>
        <shortName evidence="13">CL synthase</shortName>
        <ecNumber evidence="13 14">2.7.8.-</ecNumber>
    </recommendedName>
</protein>
<dbReference type="GO" id="GO:0032049">
    <property type="term" value="P:cardiolipin biosynthetic process"/>
    <property type="evidence" value="ECO:0007669"/>
    <property type="project" value="UniProtKB-UniRule"/>
</dbReference>
<feature type="active site" evidence="13">
    <location>
        <position position="412"/>
    </location>
</feature>
<keyword evidence="4 13" id="KW-0808">Transferase</keyword>
<dbReference type="Proteomes" id="UP000600247">
    <property type="component" value="Unassembled WGS sequence"/>
</dbReference>
<feature type="transmembrane region" description="Helical" evidence="13">
    <location>
        <begin position="36"/>
        <end position="59"/>
    </location>
</feature>
<comment type="function">
    <text evidence="12 13">Catalyzes the reversible phosphatidyl group transfer from one phosphatidylglycerol molecule to another to form cardiolipin (CL) (diphosphatidylglycerol) and glycerol.</text>
</comment>
<feature type="domain" description="PLD phosphodiesterase" evidence="15">
    <location>
        <begin position="222"/>
        <end position="249"/>
    </location>
</feature>